<dbReference type="AlphaFoldDB" id="A0A6I6SDN8"/>
<accession>A0A6I6SDN8</accession>
<evidence type="ECO:0000256" key="1">
    <source>
        <dbReference type="SAM" id="Phobius"/>
    </source>
</evidence>
<organism evidence="2 3">
    <name type="scientific">Billgrantia tianxiuensis</name>
    <dbReference type="NCBI Taxonomy" id="2497861"/>
    <lineage>
        <taxon>Bacteria</taxon>
        <taxon>Pseudomonadati</taxon>
        <taxon>Pseudomonadota</taxon>
        <taxon>Gammaproteobacteria</taxon>
        <taxon>Oceanospirillales</taxon>
        <taxon>Halomonadaceae</taxon>
        <taxon>Billgrantia</taxon>
    </lineage>
</organism>
<keyword evidence="3" id="KW-1185">Reference proteome</keyword>
<keyword evidence="1" id="KW-0472">Membrane</keyword>
<feature type="transmembrane region" description="Helical" evidence="1">
    <location>
        <begin position="12"/>
        <end position="31"/>
    </location>
</feature>
<gene>
    <name evidence="2" type="ORF">EKK97_01385</name>
</gene>
<reference evidence="2 3" key="1">
    <citation type="submission" date="2019-01" db="EMBL/GenBank/DDBJ databases">
        <title>Complete genome of a denitifying bacterium Halomons sp. BC-M4-5.</title>
        <authorList>
            <person name="Wang L."/>
            <person name="Shao Z."/>
        </authorList>
    </citation>
    <scope>NUCLEOTIDE SEQUENCE [LARGE SCALE GENOMIC DNA]</scope>
    <source>
        <strain evidence="2 3">BC-M4-5</strain>
    </source>
</reference>
<feature type="transmembrane region" description="Helical" evidence="1">
    <location>
        <begin position="52"/>
        <end position="68"/>
    </location>
</feature>
<sequence>MLFSVFGGWVEFFAILAVQFLFGQSVWAYLYDKNMVIGPGGAYMKDGVVARNIALVFSVFGYLVFYFYG</sequence>
<name>A0A6I6SDN8_9GAMM</name>
<dbReference type="KEGG" id="htx:EKK97_01385"/>
<evidence type="ECO:0000313" key="3">
    <source>
        <dbReference type="Proteomes" id="UP000464013"/>
    </source>
</evidence>
<evidence type="ECO:0000313" key="2">
    <source>
        <dbReference type="EMBL" id="QHC48519.1"/>
    </source>
</evidence>
<dbReference type="Proteomes" id="UP000464013">
    <property type="component" value="Chromosome"/>
</dbReference>
<keyword evidence="1" id="KW-1133">Transmembrane helix</keyword>
<dbReference type="RefSeq" id="WP_159548205.1">
    <property type="nucleotide sequence ID" value="NZ_CP035042.1"/>
</dbReference>
<dbReference type="OrthoDB" id="6902548at2"/>
<keyword evidence="1" id="KW-0812">Transmembrane</keyword>
<protein>
    <submittedName>
        <fullName evidence="2">Uncharacterized protein</fullName>
    </submittedName>
</protein>
<dbReference type="EMBL" id="CP035042">
    <property type="protein sequence ID" value="QHC48519.1"/>
    <property type="molecule type" value="Genomic_DNA"/>
</dbReference>
<proteinExistence type="predicted"/>